<dbReference type="GO" id="GO:0070181">
    <property type="term" value="F:small ribosomal subunit rRNA binding"/>
    <property type="evidence" value="ECO:0007669"/>
    <property type="project" value="TreeGrafter"/>
</dbReference>
<dbReference type="HAMAP" id="MF_00500">
    <property type="entry name" value="Ribosomal_bS20"/>
    <property type="match status" value="1"/>
</dbReference>
<comment type="function">
    <text evidence="1 8">Binds directly to 16S ribosomal RNA.</text>
</comment>
<keyword evidence="5 8" id="KW-0689">Ribosomal protein</keyword>
<gene>
    <name evidence="8 10" type="primary">rpsT</name>
    <name evidence="10" type="ORF">R50_2145</name>
</gene>
<dbReference type="Proteomes" id="UP000503399">
    <property type="component" value="Chromosome"/>
</dbReference>
<evidence type="ECO:0000256" key="8">
    <source>
        <dbReference type="HAMAP-Rule" id="MF_00500"/>
    </source>
</evidence>
<accession>A0A6F8ZI70</accession>
<dbReference type="InterPro" id="IPR002583">
    <property type="entry name" value="Ribosomal_bS20"/>
</dbReference>
<keyword evidence="11" id="KW-1185">Reference proteome</keyword>
<evidence type="ECO:0000256" key="9">
    <source>
        <dbReference type="SAM" id="Coils"/>
    </source>
</evidence>
<dbReference type="InterPro" id="IPR036510">
    <property type="entry name" value="Ribosomal_bS20_sf"/>
</dbReference>
<evidence type="ECO:0000313" key="11">
    <source>
        <dbReference type="Proteomes" id="UP000503399"/>
    </source>
</evidence>
<dbReference type="Pfam" id="PF01649">
    <property type="entry name" value="Ribosomal_S20p"/>
    <property type="match status" value="1"/>
</dbReference>
<dbReference type="Gene3D" id="1.20.58.110">
    <property type="entry name" value="Ribosomal protein S20"/>
    <property type="match status" value="1"/>
</dbReference>
<dbReference type="GO" id="GO:0003735">
    <property type="term" value="F:structural constituent of ribosome"/>
    <property type="evidence" value="ECO:0007669"/>
    <property type="project" value="InterPro"/>
</dbReference>
<evidence type="ECO:0000256" key="1">
    <source>
        <dbReference type="ARBA" id="ARBA00003134"/>
    </source>
</evidence>
<dbReference type="PANTHER" id="PTHR33398">
    <property type="entry name" value="30S RIBOSOMAL PROTEIN S20"/>
    <property type="match status" value="1"/>
</dbReference>
<proteinExistence type="inferred from homology"/>
<organism evidence="10 11">
    <name type="scientific">Candidatus Hydrogenisulfobacillus filiaventi</name>
    <dbReference type="NCBI Taxonomy" id="2707344"/>
    <lineage>
        <taxon>Bacteria</taxon>
        <taxon>Bacillati</taxon>
        <taxon>Bacillota</taxon>
        <taxon>Clostridia</taxon>
        <taxon>Eubacteriales</taxon>
        <taxon>Clostridiales Family XVII. Incertae Sedis</taxon>
        <taxon>Candidatus Hydrogenisulfobacillus</taxon>
    </lineage>
</organism>
<evidence type="ECO:0000256" key="6">
    <source>
        <dbReference type="ARBA" id="ARBA00023274"/>
    </source>
</evidence>
<protein>
    <recommendedName>
        <fullName evidence="7 8">Small ribosomal subunit protein bS20</fullName>
    </recommendedName>
</protein>
<sequence>MAHSKSAKKRIRITRVRTARNRLRKTLFRAAIRRFRDVLKTGDLEQAEAALRFAYSRLDRAAQKGAIHRNAAARKKARLTALLNEARRSARQAG</sequence>
<keyword evidence="9" id="KW-0175">Coiled coil</keyword>
<dbReference type="PANTHER" id="PTHR33398:SF1">
    <property type="entry name" value="SMALL RIBOSOMAL SUBUNIT PROTEIN BS20C"/>
    <property type="match status" value="1"/>
</dbReference>
<reference evidence="10 11" key="1">
    <citation type="submission" date="2020-02" db="EMBL/GenBank/DDBJ databases">
        <authorList>
            <person name="Hogendoorn C."/>
        </authorList>
    </citation>
    <scope>NUCLEOTIDE SEQUENCE [LARGE SCALE GENOMIC DNA]</scope>
    <source>
        <strain evidence="10">R501</strain>
    </source>
</reference>
<evidence type="ECO:0000256" key="5">
    <source>
        <dbReference type="ARBA" id="ARBA00022980"/>
    </source>
</evidence>
<dbReference type="KEGG" id="hfv:R50_2145"/>
<comment type="similarity">
    <text evidence="2 8">Belongs to the bacterial ribosomal protein bS20 family.</text>
</comment>
<evidence type="ECO:0000313" key="10">
    <source>
        <dbReference type="EMBL" id="CAB1129642.1"/>
    </source>
</evidence>
<keyword evidence="6 8" id="KW-0687">Ribonucleoprotein</keyword>
<dbReference type="EMBL" id="LR778114">
    <property type="protein sequence ID" value="CAB1129642.1"/>
    <property type="molecule type" value="Genomic_DNA"/>
</dbReference>
<keyword evidence="3 8" id="KW-0699">rRNA-binding</keyword>
<evidence type="ECO:0000256" key="2">
    <source>
        <dbReference type="ARBA" id="ARBA00007634"/>
    </source>
</evidence>
<dbReference type="GO" id="GO:0015935">
    <property type="term" value="C:small ribosomal subunit"/>
    <property type="evidence" value="ECO:0007669"/>
    <property type="project" value="TreeGrafter"/>
</dbReference>
<keyword evidence="4 8" id="KW-0694">RNA-binding</keyword>
<name>A0A6F8ZI70_9FIRM</name>
<dbReference type="NCBIfam" id="TIGR00029">
    <property type="entry name" value="S20"/>
    <property type="match status" value="1"/>
</dbReference>
<feature type="coiled-coil region" evidence="9">
    <location>
        <begin position="44"/>
        <end position="89"/>
    </location>
</feature>
<dbReference type="SUPFAM" id="SSF46992">
    <property type="entry name" value="Ribosomal protein S20"/>
    <property type="match status" value="1"/>
</dbReference>
<evidence type="ECO:0000256" key="3">
    <source>
        <dbReference type="ARBA" id="ARBA00022730"/>
    </source>
</evidence>
<dbReference type="FunFam" id="1.20.58.110:FF:000001">
    <property type="entry name" value="30S ribosomal protein S20"/>
    <property type="match status" value="1"/>
</dbReference>
<evidence type="ECO:0000256" key="7">
    <source>
        <dbReference type="ARBA" id="ARBA00035136"/>
    </source>
</evidence>
<dbReference type="AlphaFoldDB" id="A0A6F8ZI70"/>
<evidence type="ECO:0000256" key="4">
    <source>
        <dbReference type="ARBA" id="ARBA00022884"/>
    </source>
</evidence>
<dbReference type="GO" id="GO:0006412">
    <property type="term" value="P:translation"/>
    <property type="evidence" value="ECO:0007669"/>
    <property type="project" value="UniProtKB-UniRule"/>
</dbReference>